<sequence length="803" mass="88820">MDTPDKNRITATSLSKFEDSPVFNYINNLSPIEPVKSIHTGHSFNLLSFTSPSSAFASPQFSSFRESRFLPKSNQSPDPLKPEHPLCGNENKPRKGDSEVAQPSVRCAQQLECLMPQNPAREIILEPLNEPLGLAIELSKTMKYDCSSPVSNKVSRDAMETSKEPEMAGGPSFIQSNEDDLRGTHQFETKINLRKILRIEQSEEVAESDWSSLISDVSDLLNSNPSIVEYNFEEQDQTTVDPGMVSFLSTALHPPHDNSNDLEQTVSTGPSGSCKQSEIREAVTQTGEIGELKDLDQTPDFLSSTLLNKLVVSESRAEVDDKGEKCAQSSCKQLKIRRRCLVFEKAAGLKKQAENESNCTSIQLQSDHEVACVGKKLVPGKRESGYSSSILPGVGLHLNALAATSNNGKIVKCRTLPSGRQLISMTSSMSSVGSVTSSQNLNESSTLHAMERDSFPCDHKFKVMENALQTCPSDGGEEFNHTDPKIKRYKPEPDDESKACKRCNCKRSKCLKLLIMFHLATCHCYHVSFRQFTSYCECFAAGLYCVEPCSCLDCFNKPIYEDTVMETRRQIESRNPLAFAPKVIRSVDSVTEYGDEINKTPASARHKSGCNCRKSSCLKKYCECFQGGVGCSISCRCEGCKNAFGRKDGGDETEDEGEESEACEKNESDTTLTDNVVKKGEEEYPDLLMIPSDVTRGKRSGSSLSTFGPSPKLSTSIKLRTSNLFHQPKFETHLQVIPEEETPKNLESNYSPTGGGGVHSASPNCMRILPPNNKTGSSQFRYRTRRLTLRQITFPSTTPREPQ</sequence>
<dbReference type="EMBL" id="CM047909">
    <property type="protein sequence ID" value="KAJ0079108.1"/>
    <property type="molecule type" value="Genomic_DNA"/>
</dbReference>
<organism evidence="1 2">
    <name type="scientific">Pistacia atlantica</name>
    <dbReference type="NCBI Taxonomy" id="434234"/>
    <lineage>
        <taxon>Eukaryota</taxon>
        <taxon>Viridiplantae</taxon>
        <taxon>Streptophyta</taxon>
        <taxon>Embryophyta</taxon>
        <taxon>Tracheophyta</taxon>
        <taxon>Spermatophyta</taxon>
        <taxon>Magnoliopsida</taxon>
        <taxon>eudicotyledons</taxon>
        <taxon>Gunneridae</taxon>
        <taxon>Pentapetalae</taxon>
        <taxon>rosids</taxon>
        <taxon>malvids</taxon>
        <taxon>Sapindales</taxon>
        <taxon>Anacardiaceae</taxon>
        <taxon>Pistacia</taxon>
    </lineage>
</organism>
<protein>
    <submittedName>
        <fullName evidence="1">Uncharacterized protein</fullName>
    </submittedName>
</protein>
<accession>A0ACC0ZZB7</accession>
<dbReference type="Proteomes" id="UP001164250">
    <property type="component" value="Chromosome 13"/>
</dbReference>
<evidence type="ECO:0000313" key="1">
    <source>
        <dbReference type="EMBL" id="KAJ0079108.1"/>
    </source>
</evidence>
<name>A0ACC0ZZB7_9ROSI</name>
<keyword evidence="2" id="KW-1185">Reference proteome</keyword>
<comment type="caution">
    <text evidence="1">The sequence shown here is derived from an EMBL/GenBank/DDBJ whole genome shotgun (WGS) entry which is preliminary data.</text>
</comment>
<proteinExistence type="predicted"/>
<evidence type="ECO:0000313" key="2">
    <source>
        <dbReference type="Proteomes" id="UP001164250"/>
    </source>
</evidence>
<gene>
    <name evidence="1" type="ORF">Patl1_23343</name>
</gene>
<reference evidence="2" key="1">
    <citation type="journal article" date="2023" name="G3 (Bethesda)">
        <title>Genome assembly and association tests identify interacting loci associated with vigor, precocity, and sex in interspecific pistachio rootstocks.</title>
        <authorList>
            <person name="Palmer W."/>
            <person name="Jacygrad E."/>
            <person name="Sagayaradj S."/>
            <person name="Cavanaugh K."/>
            <person name="Han R."/>
            <person name="Bertier L."/>
            <person name="Beede B."/>
            <person name="Kafkas S."/>
            <person name="Golino D."/>
            <person name="Preece J."/>
            <person name="Michelmore R."/>
        </authorList>
    </citation>
    <scope>NUCLEOTIDE SEQUENCE [LARGE SCALE GENOMIC DNA]</scope>
</reference>